<evidence type="ECO:0000256" key="1">
    <source>
        <dbReference type="ARBA" id="ARBA00004752"/>
    </source>
</evidence>
<dbReference type="AlphaFoldDB" id="A0A0R1REW1"/>
<dbReference type="InterPro" id="IPR050979">
    <property type="entry name" value="LD-transpeptidase"/>
</dbReference>
<dbReference type="SUPFAM" id="SSF143985">
    <property type="entry name" value="L,D-transpeptidase pre-catalytic domain-like"/>
    <property type="match status" value="1"/>
</dbReference>
<proteinExistence type="predicted"/>
<dbReference type="Gene3D" id="3.10.20.800">
    <property type="match status" value="1"/>
</dbReference>
<dbReference type="SUPFAM" id="SSF141523">
    <property type="entry name" value="L,D-transpeptidase catalytic domain-like"/>
    <property type="match status" value="1"/>
</dbReference>
<dbReference type="PANTHER" id="PTHR30582:SF33">
    <property type="entry name" value="EXPORTED PROTEIN"/>
    <property type="match status" value="1"/>
</dbReference>
<keyword evidence="3 6" id="KW-0133">Cell shape</keyword>
<comment type="pathway">
    <text evidence="1 6">Cell wall biogenesis; peptidoglycan biosynthesis.</text>
</comment>
<dbReference type="Proteomes" id="UP000051697">
    <property type="component" value="Unassembled WGS sequence"/>
</dbReference>
<feature type="active site" description="Proton donor/acceptor" evidence="6">
    <location>
        <position position="399"/>
    </location>
</feature>
<evidence type="ECO:0000313" key="8">
    <source>
        <dbReference type="EMBL" id="KRL55455.1"/>
    </source>
</evidence>
<keyword evidence="9" id="KW-1185">Reference proteome</keyword>
<gene>
    <name evidence="8" type="ORF">FC70_GL001052</name>
</gene>
<organism evidence="8 9">
    <name type="scientific">Paucilactobacillus oligofermentans DSM 15707 = LMG 22743</name>
    <dbReference type="NCBI Taxonomy" id="1423778"/>
    <lineage>
        <taxon>Bacteria</taxon>
        <taxon>Bacillati</taxon>
        <taxon>Bacillota</taxon>
        <taxon>Bacilli</taxon>
        <taxon>Lactobacillales</taxon>
        <taxon>Lactobacillaceae</taxon>
        <taxon>Paucilactobacillus</taxon>
    </lineage>
</organism>
<dbReference type="GO" id="GO:0005576">
    <property type="term" value="C:extracellular region"/>
    <property type="evidence" value="ECO:0007669"/>
    <property type="project" value="TreeGrafter"/>
</dbReference>
<sequence length="444" mass="48771">MVIYIGGSMYYQQHFLPRTTILGSKIAGENVEQADKLLSQKIKTAKFTLKENGKNVVIEKQEVVGIQNKFNVTLRKIMRSQNAWAWPAHLIGVTSSKIPNSKAMINQTALQQFASSTVTKLNVNRKASTDANLAFKNGKVVTTKETQGNLISEDKLVAAIKKSVDNNQTSINLKSTYTKPGLIESSSKFGKLKTKMNKIAKVNGDLKIYNDTKVDISSTEITGWVKVVDGNVTLDKTKMADYLNKLDDQYATYGSSRQFKSTASGVVTVNGGLYGWTINQSEEIKQLTTDIMAGKNFDHWIITKGSGYSKDGGSDIGGTYVEVDIQNQHEYYYKDGVLVMDSAVVTGDPTTDHETPTGTYSIWSKQPGATLRGQNDNGSDYATKVNYWMPIDDTGVGLHDSSWQPKYGGDWYMGHGSHGCVNNPPEFIAKLYAAVSVGTPVVVF</sequence>
<evidence type="ECO:0000256" key="3">
    <source>
        <dbReference type="ARBA" id="ARBA00022960"/>
    </source>
</evidence>
<dbReference type="GO" id="GO:0018104">
    <property type="term" value="P:peptidoglycan-protein cross-linking"/>
    <property type="evidence" value="ECO:0007669"/>
    <property type="project" value="TreeGrafter"/>
</dbReference>
<name>A0A0R1REW1_9LACO</name>
<dbReference type="UniPathway" id="UPA00219"/>
<dbReference type="GO" id="GO:0008360">
    <property type="term" value="P:regulation of cell shape"/>
    <property type="evidence" value="ECO:0007669"/>
    <property type="project" value="UniProtKB-UniRule"/>
</dbReference>
<evidence type="ECO:0000313" key="9">
    <source>
        <dbReference type="Proteomes" id="UP000051697"/>
    </source>
</evidence>
<evidence type="ECO:0000256" key="4">
    <source>
        <dbReference type="ARBA" id="ARBA00022984"/>
    </source>
</evidence>
<evidence type="ECO:0000256" key="6">
    <source>
        <dbReference type="PROSITE-ProRule" id="PRU01373"/>
    </source>
</evidence>
<keyword evidence="5 6" id="KW-0961">Cell wall biogenesis/degradation</keyword>
<dbReference type="EMBL" id="AZFE01000031">
    <property type="protein sequence ID" value="KRL55455.1"/>
    <property type="molecule type" value="Genomic_DNA"/>
</dbReference>
<dbReference type="PROSITE" id="PS52029">
    <property type="entry name" value="LD_TPASE"/>
    <property type="match status" value="1"/>
</dbReference>
<feature type="domain" description="L,D-TPase catalytic" evidence="7">
    <location>
        <begin position="319"/>
        <end position="444"/>
    </location>
</feature>
<dbReference type="CDD" id="cd16913">
    <property type="entry name" value="YkuD_like"/>
    <property type="match status" value="1"/>
</dbReference>
<evidence type="ECO:0000259" key="7">
    <source>
        <dbReference type="PROSITE" id="PS52029"/>
    </source>
</evidence>
<comment type="caution">
    <text evidence="8">The sequence shown here is derived from an EMBL/GenBank/DDBJ whole genome shotgun (WGS) entry which is preliminary data.</text>
</comment>
<dbReference type="PANTHER" id="PTHR30582">
    <property type="entry name" value="L,D-TRANSPEPTIDASE"/>
    <property type="match status" value="1"/>
</dbReference>
<dbReference type="InterPro" id="IPR005490">
    <property type="entry name" value="LD_TPept_cat_dom"/>
</dbReference>
<dbReference type="GO" id="GO:0016740">
    <property type="term" value="F:transferase activity"/>
    <property type="evidence" value="ECO:0007669"/>
    <property type="project" value="UniProtKB-KW"/>
</dbReference>
<dbReference type="Gene3D" id="2.40.440.10">
    <property type="entry name" value="L,D-transpeptidase catalytic domain-like"/>
    <property type="match status" value="1"/>
</dbReference>
<protein>
    <recommendedName>
        <fullName evidence="7">L,D-TPase catalytic domain-containing protein</fullName>
    </recommendedName>
</protein>
<keyword evidence="2" id="KW-0808">Transferase</keyword>
<dbReference type="Pfam" id="PF03734">
    <property type="entry name" value="YkuD"/>
    <property type="match status" value="1"/>
</dbReference>
<evidence type="ECO:0000256" key="5">
    <source>
        <dbReference type="ARBA" id="ARBA00023316"/>
    </source>
</evidence>
<dbReference type="InterPro" id="IPR038063">
    <property type="entry name" value="Transpep_catalytic_dom"/>
</dbReference>
<feature type="active site" description="Nucleophile" evidence="6">
    <location>
        <position position="420"/>
    </location>
</feature>
<accession>A0A0R1REW1</accession>
<dbReference type="GO" id="GO:0071555">
    <property type="term" value="P:cell wall organization"/>
    <property type="evidence" value="ECO:0007669"/>
    <property type="project" value="UniProtKB-UniRule"/>
</dbReference>
<reference evidence="8 9" key="1">
    <citation type="journal article" date="2015" name="Genome Announc.">
        <title>Expanding the biotechnology potential of lactobacilli through comparative genomics of 213 strains and associated genera.</title>
        <authorList>
            <person name="Sun Z."/>
            <person name="Harris H.M."/>
            <person name="McCann A."/>
            <person name="Guo C."/>
            <person name="Argimon S."/>
            <person name="Zhang W."/>
            <person name="Yang X."/>
            <person name="Jeffery I.B."/>
            <person name="Cooney J.C."/>
            <person name="Kagawa T.F."/>
            <person name="Liu W."/>
            <person name="Song Y."/>
            <person name="Salvetti E."/>
            <person name="Wrobel A."/>
            <person name="Rasinkangas P."/>
            <person name="Parkhill J."/>
            <person name="Rea M.C."/>
            <person name="O'Sullivan O."/>
            <person name="Ritari J."/>
            <person name="Douillard F.P."/>
            <person name="Paul Ross R."/>
            <person name="Yang R."/>
            <person name="Briner A.E."/>
            <person name="Felis G.E."/>
            <person name="de Vos W.M."/>
            <person name="Barrangou R."/>
            <person name="Klaenhammer T.R."/>
            <person name="Caufield P.W."/>
            <person name="Cui Y."/>
            <person name="Zhang H."/>
            <person name="O'Toole P.W."/>
        </authorList>
    </citation>
    <scope>NUCLEOTIDE SEQUENCE [LARGE SCALE GENOMIC DNA]</scope>
    <source>
        <strain evidence="8 9">DSM 15707</strain>
    </source>
</reference>
<dbReference type="InterPro" id="IPR022029">
    <property type="entry name" value="YoaR-like_PG-bd"/>
</dbReference>
<dbReference type="GO" id="GO:0071972">
    <property type="term" value="F:peptidoglycan L,D-transpeptidase activity"/>
    <property type="evidence" value="ECO:0007669"/>
    <property type="project" value="TreeGrafter"/>
</dbReference>
<dbReference type="PATRIC" id="fig|1423778.4.peg.1086"/>
<dbReference type="InterPro" id="IPR038054">
    <property type="entry name" value="LD_TPept-like_central_sf"/>
</dbReference>
<evidence type="ECO:0000256" key="2">
    <source>
        <dbReference type="ARBA" id="ARBA00022679"/>
    </source>
</evidence>
<keyword evidence="4 6" id="KW-0573">Peptidoglycan synthesis</keyword>
<dbReference type="STRING" id="1423778.FC70_GL001052"/>
<dbReference type="Pfam" id="PF12229">
    <property type="entry name" value="PG_binding_4"/>
    <property type="match status" value="1"/>
</dbReference>